<dbReference type="Proteomes" id="UP000553034">
    <property type="component" value="Unassembled WGS sequence"/>
</dbReference>
<evidence type="ECO:0000313" key="6">
    <source>
        <dbReference type="EMBL" id="MBB4119486.1"/>
    </source>
</evidence>
<keyword evidence="3 5" id="KW-1133">Transmembrane helix</keyword>
<feature type="transmembrane region" description="Helical" evidence="5">
    <location>
        <begin position="56"/>
        <end position="88"/>
    </location>
</feature>
<protein>
    <recommendedName>
        <fullName evidence="8">DUF4870 domain-containing protein</fullName>
    </recommendedName>
</protein>
<dbReference type="AlphaFoldDB" id="A0A840EVF6"/>
<evidence type="ECO:0000313" key="7">
    <source>
        <dbReference type="Proteomes" id="UP000553034"/>
    </source>
</evidence>
<name>A0A840EVF6_9FLAO</name>
<keyword evidence="2 5" id="KW-0812">Transmembrane</keyword>
<keyword evidence="4 5" id="KW-0472">Membrane</keyword>
<dbReference type="Pfam" id="PF09685">
    <property type="entry name" value="MamF_MmsF"/>
    <property type="match status" value="1"/>
</dbReference>
<comment type="subcellular location">
    <subcellularLocation>
        <location evidence="1">Membrane</location>
        <topology evidence="1">Multi-pass membrane protein</topology>
    </subcellularLocation>
</comment>
<evidence type="ECO:0000256" key="3">
    <source>
        <dbReference type="ARBA" id="ARBA00022989"/>
    </source>
</evidence>
<dbReference type="InterPro" id="IPR019109">
    <property type="entry name" value="MamF_MmsF"/>
</dbReference>
<evidence type="ECO:0000256" key="1">
    <source>
        <dbReference type="ARBA" id="ARBA00004141"/>
    </source>
</evidence>
<feature type="transmembrane region" description="Helical" evidence="5">
    <location>
        <begin position="12"/>
        <end position="36"/>
    </location>
</feature>
<accession>A0A840EVF6</accession>
<evidence type="ECO:0000256" key="2">
    <source>
        <dbReference type="ARBA" id="ARBA00022692"/>
    </source>
</evidence>
<keyword evidence="7" id="KW-1185">Reference proteome</keyword>
<evidence type="ECO:0008006" key="8">
    <source>
        <dbReference type="Google" id="ProtNLM"/>
    </source>
</evidence>
<proteinExistence type="predicted"/>
<sequence>MKKQDTQMLSILHYSQLLNLFTLVGGLIVPIILWQVKKDEIDNMDAHGKAVVNFQLSLLLYGVIGSLTMIILVGFLILLVVAVLGTVFPIINGIKASKGEALMKYPLSITFIK</sequence>
<reference evidence="6 7" key="1">
    <citation type="submission" date="2020-08" db="EMBL/GenBank/DDBJ databases">
        <title>Genomic Encyclopedia of Type Strains, Phase IV (KMG-IV): sequencing the most valuable type-strain genomes for metagenomic binning, comparative biology and taxonomic classification.</title>
        <authorList>
            <person name="Goeker M."/>
        </authorList>
    </citation>
    <scope>NUCLEOTIDE SEQUENCE [LARGE SCALE GENOMIC DNA]</scope>
    <source>
        <strain evidence="6 7">DSM 29568</strain>
    </source>
</reference>
<evidence type="ECO:0000256" key="5">
    <source>
        <dbReference type="SAM" id="Phobius"/>
    </source>
</evidence>
<comment type="caution">
    <text evidence="6">The sequence shown here is derived from an EMBL/GenBank/DDBJ whole genome shotgun (WGS) entry which is preliminary data.</text>
</comment>
<evidence type="ECO:0000256" key="4">
    <source>
        <dbReference type="ARBA" id="ARBA00023136"/>
    </source>
</evidence>
<dbReference type="RefSeq" id="WP_183477841.1">
    <property type="nucleotide sequence ID" value="NZ_JACIFO010000007.1"/>
</dbReference>
<gene>
    <name evidence="6" type="ORF">GGR32_001788</name>
</gene>
<dbReference type="EMBL" id="JACIFO010000007">
    <property type="protein sequence ID" value="MBB4119486.1"/>
    <property type="molecule type" value="Genomic_DNA"/>
</dbReference>
<organism evidence="6 7">
    <name type="scientific">Mesonia hippocampi</name>
    <dbReference type="NCBI Taxonomy" id="1628250"/>
    <lineage>
        <taxon>Bacteria</taxon>
        <taxon>Pseudomonadati</taxon>
        <taxon>Bacteroidota</taxon>
        <taxon>Flavobacteriia</taxon>
        <taxon>Flavobacteriales</taxon>
        <taxon>Flavobacteriaceae</taxon>
        <taxon>Mesonia</taxon>
    </lineage>
</organism>